<proteinExistence type="predicted"/>
<evidence type="ECO:0000313" key="1">
    <source>
        <dbReference type="EMBL" id="QFZ26307.1"/>
    </source>
</evidence>
<evidence type="ECO:0000313" key="2">
    <source>
        <dbReference type="Proteomes" id="UP000326582"/>
    </source>
</evidence>
<name>A0ACD0WFQ5_CLALS</name>
<keyword evidence="2" id="KW-1185">Reference proteome</keyword>
<accession>A0ACD0WFQ5</accession>
<dbReference type="EMBL" id="CP038485">
    <property type="protein sequence ID" value="QFZ26307.1"/>
    <property type="molecule type" value="Genomic_DNA"/>
</dbReference>
<reference evidence="2" key="1">
    <citation type="journal article" date="2019" name="MBio">
        <title>Comparative genomics for the elucidation of multidrug resistance (MDR) in Candida lusitaniae.</title>
        <authorList>
            <person name="Kannan A."/>
            <person name="Asner S.A."/>
            <person name="Trachsel E."/>
            <person name="Kelly S."/>
            <person name="Parker J."/>
            <person name="Sanglard D."/>
        </authorList>
    </citation>
    <scope>NUCLEOTIDE SEQUENCE [LARGE SCALE GENOMIC DNA]</scope>
    <source>
        <strain evidence="2">P1</strain>
    </source>
</reference>
<protein>
    <submittedName>
        <fullName evidence="1">Uncharacterized protein</fullName>
    </submittedName>
</protein>
<organism evidence="1 2">
    <name type="scientific">Clavispora lusitaniae</name>
    <name type="common">Candida lusitaniae</name>
    <dbReference type="NCBI Taxonomy" id="36911"/>
    <lineage>
        <taxon>Eukaryota</taxon>
        <taxon>Fungi</taxon>
        <taxon>Dikarya</taxon>
        <taxon>Ascomycota</taxon>
        <taxon>Saccharomycotina</taxon>
        <taxon>Pichiomycetes</taxon>
        <taxon>Metschnikowiaceae</taxon>
        <taxon>Clavispora</taxon>
    </lineage>
</organism>
<gene>
    <name evidence="1" type="ORF">EJF14_20206</name>
</gene>
<sequence length="297" mass="33253">MAEKRLLTEIKKLAKSPPQNANHQILSLAPIDMESSLHHWKAVIAKPTREDSNYYYNGKWTLDITTDSTYPLQPPTIRFNKDTPINHPNVNFTTGEICLDILKSDSWSPAWDLEHLVEAILMLVDDPEPDSPLNVDSANLFRLDKAAFESMVQYTMWKHGTLFSSQKDSQGTKAGKEDKKGDSEKFDSPESTGEEESSGKIVTQRLEVKSPETTFTSALSSPVSDVDHLKNLESIRRVGKEVTKSLLEKAKEVESKHENGDFKLSDAVQNQVSNNVAKQVEEICQSSASCLRPQYAS</sequence>
<dbReference type="Proteomes" id="UP000326582">
    <property type="component" value="Chromosome 2"/>
</dbReference>